<dbReference type="GO" id="GO:0019441">
    <property type="term" value="P:L-tryptophan catabolic process to kynurenine"/>
    <property type="evidence" value="ECO:0007669"/>
    <property type="project" value="UniProtKB-UniRule"/>
</dbReference>
<evidence type="ECO:0000256" key="1">
    <source>
        <dbReference type="ARBA" id="ARBA00022801"/>
    </source>
</evidence>
<feature type="active site" evidence="3">
    <location>
        <position position="264"/>
    </location>
</feature>
<dbReference type="InterPro" id="IPR050300">
    <property type="entry name" value="GDXG_lipolytic_enzyme"/>
</dbReference>
<comment type="catalytic activity">
    <reaction evidence="3">
        <text>N-formyl-L-kynurenine + H2O = L-kynurenine + formate + H(+)</text>
        <dbReference type="Rhea" id="RHEA:13009"/>
        <dbReference type="ChEBI" id="CHEBI:15377"/>
        <dbReference type="ChEBI" id="CHEBI:15378"/>
        <dbReference type="ChEBI" id="CHEBI:15740"/>
        <dbReference type="ChEBI" id="CHEBI:57959"/>
        <dbReference type="ChEBI" id="CHEBI:58629"/>
        <dbReference type="EC" id="3.5.1.9"/>
    </reaction>
</comment>
<dbReference type="HAMAP" id="MF_03014">
    <property type="entry name" value="KFase"/>
    <property type="match status" value="1"/>
</dbReference>
<dbReference type="GO" id="GO:0004061">
    <property type="term" value="F:arylformamidase activity"/>
    <property type="evidence" value="ECO:0007669"/>
    <property type="project" value="UniProtKB-UniRule"/>
</dbReference>
<dbReference type="PANTHER" id="PTHR48081:SF33">
    <property type="entry name" value="KYNURENINE FORMAMIDASE"/>
    <property type="match status" value="1"/>
</dbReference>
<evidence type="ECO:0000256" key="2">
    <source>
        <dbReference type="ARBA" id="ARBA00023079"/>
    </source>
</evidence>
<dbReference type="Proteomes" id="UP000635477">
    <property type="component" value="Unassembled WGS sequence"/>
</dbReference>
<keyword evidence="2 3" id="KW-0823">Tryptophan catabolism</keyword>
<dbReference type="Gene3D" id="3.40.50.1820">
    <property type="entry name" value="alpha/beta hydrolase"/>
    <property type="match status" value="1"/>
</dbReference>
<comment type="subunit">
    <text evidence="3">Homodimer.</text>
</comment>
<evidence type="ECO:0000313" key="4">
    <source>
        <dbReference type="EMBL" id="KAF4973598.1"/>
    </source>
</evidence>
<comment type="function">
    <text evidence="3">Catalyzes the hydrolysis of N-formyl-L-kynurenine to L-kynurenine, the second step in the kynurenine pathway of tryptophan degradation. Kynurenine may be further oxidized to nicotinic acid, NAD(H) and NADP(H). Required for elimination of toxic metabolites.</text>
</comment>
<feature type="active site" description="Nucleophile" evidence="3">
    <location>
        <position position="140"/>
    </location>
</feature>
<comment type="pathway">
    <text evidence="3">Amino-acid degradation; L-tryptophan degradation via kynurenine pathway; L-kynurenine from L-tryptophan: step 2/2.</text>
</comment>
<dbReference type="OrthoDB" id="420264at2759"/>
<sequence length="288" mass="32244">MDDFCKPLGLTYKSHKYGENSRQKLGVWRFTDRQDQTSGYWVVFVHGGAWRDPRNTEDDAKETIKRVVISGAVATLDICGFISIDYRLSPHPDFAQGSTSTSKSEIHDAKHPDHVRDIWSALKFLQNDYSLENYIFVGHSAGATLGFQLLMGDDVLDGPQVPLPVVIIGVSGIYDLVGLNSRHDGNYAGFIQAAFGENETDWTEASPAHFGSSFKERWTSGKLVILAWSPEDTLIDEPEIDNMSALLTQHGLKPEVRKDLRGEHDFVWQDGSQIARLVISASHQLRRI</sequence>
<dbReference type="UniPathway" id="UPA00333">
    <property type="reaction ID" value="UER00454"/>
</dbReference>
<dbReference type="PANTHER" id="PTHR48081">
    <property type="entry name" value="AB HYDROLASE SUPERFAMILY PROTEIN C4A8.06C"/>
    <property type="match status" value="1"/>
</dbReference>
<keyword evidence="1 3" id="KW-0378">Hydrolase</keyword>
<reference evidence="4" key="1">
    <citation type="journal article" date="2020" name="BMC Genomics">
        <title>Correction to: Identification and distribution of gene clusters required for synthesis of sphingolipid metabolism inhibitors in diverse species of the filamentous fungus Fusarium.</title>
        <authorList>
            <person name="Kim H.S."/>
            <person name="Lohmar J.M."/>
            <person name="Busman M."/>
            <person name="Brown D.W."/>
            <person name="Naumann T.A."/>
            <person name="Divon H.H."/>
            <person name="Lysoe E."/>
            <person name="Uhlig S."/>
            <person name="Proctor R.H."/>
        </authorList>
    </citation>
    <scope>NUCLEOTIDE SEQUENCE</scope>
    <source>
        <strain evidence="4">NRRL 22465</strain>
    </source>
</reference>
<name>A0A8H4UCR5_9HYPO</name>
<proteinExistence type="inferred from homology"/>
<organism evidence="4 5">
    <name type="scientific">Fusarium zealandicum</name>
    <dbReference type="NCBI Taxonomy" id="1053134"/>
    <lineage>
        <taxon>Eukaryota</taxon>
        <taxon>Fungi</taxon>
        <taxon>Dikarya</taxon>
        <taxon>Ascomycota</taxon>
        <taxon>Pezizomycotina</taxon>
        <taxon>Sordariomycetes</taxon>
        <taxon>Hypocreomycetidae</taxon>
        <taxon>Hypocreales</taxon>
        <taxon>Nectriaceae</taxon>
        <taxon>Fusarium</taxon>
        <taxon>Fusarium staphyleae species complex</taxon>
    </lineage>
</organism>
<comment type="similarity">
    <text evidence="3">Belongs to the kynurenine formamidase family.</text>
</comment>
<gene>
    <name evidence="4" type="ORF">FZEAL_9276</name>
</gene>
<dbReference type="EMBL" id="JABEYC010000846">
    <property type="protein sequence ID" value="KAF4973598.1"/>
    <property type="molecule type" value="Genomic_DNA"/>
</dbReference>
<dbReference type="GO" id="GO:0034354">
    <property type="term" value="P:'de novo' NAD+ biosynthetic process from L-tryptophan"/>
    <property type="evidence" value="ECO:0007669"/>
    <property type="project" value="UniProtKB-UniRule"/>
</dbReference>
<evidence type="ECO:0000313" key="5">
    <source>
        <dbReference type="Proteomes" id="UP000635477"/>
    </source>
</evidence>
<dbReference type="EC" id="3.5.1.9" evidence="3"/>
<dbReference type="InterPro" id="IPR027519">
    <property type="entry name" value="KFase_ver/fungi-typ"/>
</dbReference>
<feature type="short sequence motif" description="HGGXW" evidence="3">
    <location>
        <begin position="46"/>
        <end position="50"/>
    </location>
</feature>
<evidence type="ECO:0000256" key="3">
    <source>
        <dbReference type="HAMAP-Rule" id="MF_03014"/>
    </source>
</evidence>
<protein>
    <recommendedName>
        <fullName evidence="3">Kynurenine formamidase</fullName>
        <shortName evidence="3">KFA</shortName>
        <shortName evidence="3">KFase</shortName>
        <ecNumber evidence="3">3.5.1.9</ecNumber>
    </recommendedName>
    <alternativeName>
        <fullName evidence="3">Arylformamidase</fullName>
    </alternativeName>
    <alternativeName>
        <fullName evidence="3">N-formylkynurenine formamidase</fullName>
        <shortName evidence="3">FKF</shortName>
    </alternativeName>
</protein>
<dbReference type="SUPFAM" id="SSF53474">
    <property type="entry name" value="alpha/beta-Hydrolases"/>
    <property type="match status" value="1"/>
</dbReference>
<comment type="caution">
    <text evidence="4">The sequence shown here is derived from an EMBL/GenBank/DDBJ whole genome shotgun (WGS) entry which is preliminary data.</text>
</comment>
<comment type="domain">
    <text evidence="3">The main chain amide nitrogen atoms of the second glycine and its adjacent residue in the HGGXW motif define the oxyanion hole, and stabilize the oxyanion that forms during the nucleophilic attack by the catalytic serine during substrate cleavage.</text>
</comment>
<dbReference type="InterPro" id="IPR029058">
    <property type="entry name" value="AB_hydrolase_fold"/>
</dbReference>
<dbReference type="AlphaFoldDB" id="A0A8H4UCR5"/>
<feature type="active site" evidence="3">
    <location>
        <position position="232"/>
    </location>
</feature>
<accession>A0A8H4UCR5</accession>
<keyword evidence="5" id="KW-1185">Reference proteome</keyword>
<reference evidence="4" key="2">
    <citation type="submission" date="2020-05" db="EMBL/GenBank/DDBJ databases">
        <authorList>
            <person name="Kim H.-S."/>
            <person name="Proctor R.H."/>
            <person name="Brown D.W."/>
        </authorList>
    </citation>
    <scope>NUCLEOTIDE SEQUENCE</scope>
    <source>
        <strain evidence="4">NRRL 22465</strain>
    </source>
</reference>